<evidence type="ECO:0000259" key="2">
    <source>
        <dbReference type="Pfam" id="PF00403"/>
    </source>
</evidence>
<dbReference type="PANTHER" id="PTHR47005:SF5">
    <property type="entry name" value="HEAVY METAL TRANSPORT_DETOXIFICATION SUPERFAMILY PROTEIN"/>
    <property type="match status" value="1"/>
</dbReference>
<protein>
    <recommendedName>
        <fullName evidence="2">HMA domain-containing protein</fullName>
    </recommendedName>
</protein>
<proteinExistence type="predicted"/>
<organism evidence="3 4">
    <name type="scientific">Rubroshorea leprosula</name>
    <dbReference type="NCBI Taxonomy" id="152421"/>
    <lineage>
        <taxon>Eukaryota</taxon>
        <taxon>Viridiplantae</taxon>
        <taxon>Streptophyta</taxon>
        <taxon>Embryophyta</taxon>
        <taxon>Tracheophyta</taxon>
        <taxon>Spermatophyta</taxon>
        <taxon>Magnoliopsida</taxon>
        <taxon>eudicotyledons</taxon>
        <taxon>Gunneridae</taxon>
        <taxon>Pentapetalae</taxon>
        <taxon>rosids</taxon>
        <taxon>malvids</taxon>
        <taxon>Malvales</taxon>
        <taxon>Dipterocarpaceae</taxon>
        <taxon>Rubroshorea</taxon>
    </lineage>
</organism>
<feature type="domain" description="HMA" evidence="2">
    <location>
        <begin position="3"/>
        <end position="50"/>
    </location>
</feature>
<dbReference type="InterPro" id="IPR006121">
    <property type="entry name" value="HMA_dom"/>
</dbReference>
<dbReference type="Gene3D" id="3.30.70.100">
    <property type="match status" value="1"/>
</dbReference>
<dbReference type="EMBL" id="BPVZ01002106">
    <property type="protein sequence ID" value="GKV53870.1"/>
    <property type="molecule type" value="Genomic_DNA"/>
</dbReference>
<dbReference type="Pfam" id="PF00403">
    <property type="entry name" value="HMA"/>
    <property type="match status" value="1"/>
</dbReference>
<feature type="region of interest" description="Disordered" evidence="1">
    <location>
        <begin position="68"/>
        <end position="106"/>
    </location>
</feature>
<sequence>MVLNVDLQCSKCYKKVKKLLCKFPEIRDQEYDEKANKVTIKVVSSSPENIRDKLCCKGGGCRKGGGCIKSIEIPPPPPPPKPKPEPKPEPKPKPKPEPEPKPKPVKVSDSIIFEGIYVIL</sequence>
<gene>
    <name evidence="3" type="ORF">SLEP1_g60383</name>
</gene>
<dbReference type="GO" id="GO:0046872">
    <property type="term" value="F:metal ion binding"/>
    <property type="evidence" value="ECO:0007669"/>
    <property type="project" value="InterPro"/>
</dbReference>
<dbReference type="AlphaFoldDB" id="A0AAV5MWK9"/>
<comment type="caution">
    <text evidence="3">The sequence shown here is derived from an EMBL/GenBank/DDBJ whole genome shotgun (WGS) entry which is preliminary data.</text>
</comment>
<dbReference type="InterPro" id="IPR036163">
    <property type="entry name" value="HMA_dom_sf"/>
</dbReference>
<accession>A0AAV5MWK9</accession>
<feature type="compositionally biased region" description="Basic and acidic residues" evidence="1">
    <location>
        <begin position="82"/>
        <end position="102"/>
    </location>
</feature>
<reference evidence="3 4" key="1">
    <citation type="journal article" date="2021" name="Commun. Biol.">
        <title>The genome of Shorea leprosula (Dipterocarpaceae) highlights the ecological relevance of drought in aseasonal tropical rainforests.</title>
        <authorList>
            <person name="Ng K.K.S."/>
            <person name="Kobayashi M.J."/>
            <person name="Fawcett J.A."/>
            <person name="Hatakeyama M."/>
            <person name="Paape T."/>
            <person name="Ng C.H."/>
            <person name="Ang C.C."/>
            <person name="Tnah L.H."/>
            <person name="Lee C.T."/>
            <person name="Nishiyama T."/>
            <person name="Sese J."/>
            <person name="O'Brien M.J."/>
            <person name="Copetti D."/>
            <person name="Mohd Noor M.I."/>
            <person name="Ong R.C."/>
            <person name="Putra M."/>
            <person name="Sireger I.Z."/>
            <person name="Indrioko S."/>
            <person name="Kosugi Y."/>
            <person name="Izuno A."/>
            <person name="Isagi Y."/>
            <person name="Lee S.L."/>
            <person name="Shimizu K.K."/>
        </authorList>
    </citation>
    <scope>NUCLEOTIDE SEQUENCE [LARGE SCALE GENOMIC DNA]</scope>
    <source>
        <strain evidence="3">214</strain>
    </source>
</reference>
<dbReference type="SUPFAM" id="SSF55008">
    <property type="entry name" value="HMA, heavy metal-associated domain"/>
    <property type="match status" value="1"/>
</dbReference>
<evidence type="ECO:0000256" key="1">
    <source>
        <dbReference type="SAM" id="MobiDB-lite"/>
    </source>
</evidence>
<evidence type="ECO:0000313" key="3">
    <source>
        <dbReference type="EMBL" id="GKV53870.1"/>
    </source>
</evidence>
<evidence type="ECO:0000313" key="4">
    <source>
        <dbReference type="Proteomes" id="UP001054252"/>
    </source>
</evidence>
<dbReference type="Proteomes" id="UP001054252">
    <property type="component" value="Unassembled WGS sequence"/>
</dbReference>
<keyword evidence="4" id="KW-1185">Reference proteome</keyword>
<dbReference type="PANTHER" id="PTHR47005">
    <property type="entry name" value="HEAVY METAL TRANSPORT/DETOXIFICATION SUPERFAMILY PROTEIN"/>
    <property type="match status" value="1"/>
</dbReference>
<name>A0AAV5MWK9_9ROSI</name>